<protein>
    <submittedName>
        <fullName evidence="2">Uncharacterized protein</fullName>
    </submittedName>
</protein>
<proteinExistence type="predicted"/>
<reference evidence="2" key="1">
    <citation type="submission" date="2020-08" db="EMBL/GenBank/DDBJ databases">
        <title>Multicomponent nature underlies the extraordinary mechanical properties of spider dragline silk.</title>
        <authorList>
            <person name="Kono N."/>
            <person name="Nakamura H."/>
            <person name="Mori M."/>
            <person name="Yoshida Y."/>
            <person name="Ohtoshi R."/>
            <person name="Malay A.D."/>
            <person name="Moran D.A.P."/>
            <person name="Tomita M."/>
            <person name="Numata K."/>
            <person name="Arakawa K."/>
        </authorList>
    </citation>
    <scope>NUCLEOTIDE SEQUENCE</scope>
</reference>
<dbReference type="AlphaFoldDB" id="A0A8X6ICS4"/>
<dbReference type="EMBL" id="BMAV01025240">
    <property type="protein sequence ID" value="GFS39878.1"/>
    <property type="molecule type" value="Genomic_DNA"/>
</dbReference>
<sequence>MWADRYAGQGKTSEFTYTRSIGHRYTKERRSASQSQVKNSPRLDASTQQSVPQDPPAVDMAELPAISGTHTRTVVGSPPPTSPWNQLLNPNILNEDVQLLGQNVRFTFSLQQKISYPVVNCKQSFQSLKWYTTTASVKRHFTWHHRYRIVGQNTGVAFAETGFMASPLRNLS</sequence>
<organism evidence="2 3">
    <name type="scientific">Trichonephila inaurata madagascariensis</name>
    <dbReference type="NCBI Taxonomy" id="2747483"/>
    <lineage>
        <taxon>Eukaryota</taxon>
        <taxon>Metazoa</taxon>
        <taxon>Ecdysozoa</taxon>
        <taxon>Arthropoda</taxon>
        <taxon>Chelicerata</taxon>
        <taxon>Arachnida</taxon>
        <taxon>Araneae</taxon>
        <taxon>Araneomorphae</taxon>
        <taxon>Entelegynae</taxon>
        <taxon>Araneoidea</taxon>
        <taxon>Nephilidae</taxon>
        <taxon>Trichonephila</taxon>
        <taxon>Trichonephila inaurata</taxon>
    </lineage>
</organism>
<feature type="compositionally biased region" description="Polar residues" evidence="1">
    <location>
        <begin position="32"/>
        <end position="52"/>
    </location>
</feature>
<evidence type="ECO:0000313" key="2">
    <source>
        <dbReference type="EMBL" id="GFS39878.1"/>
    </source>
</evidence>
<dbReference type="Proteomes" id="UP000886998">
    <property type="component" value="Unassembled WGS sequence"/>
</dbReference>
<comment type="caution">
    <text evidence="2">The sequence shown here is derived from an EMBL/GenBank/DDBJ whole genome shotgun (WGS) entry which is preliminary data.</text>
</comment>
<accession>A0A8X6ICS4</accession>
<evidence type="ECO:0000313" key="3">
    <source>
        <dbReference type="Proteomes" id="UP000886998"/>
    </source>
</evidence>
<keyword evidence="3" id="KW-1185">Reference proteome</keyword>
<gene>
    <name evidence="2" type="ORF">TNIN_34021</name>
</gene>
<evidence type="ECO:0000256" key="1">
    <source>
        <dbReference type="SAM" id="MobiDB-lite"/>
    </source>
</evidence>
<feature type="region of interest" description="Disordered" evidence="1">
    <location>
        <begin position="1"/>
        <end position="59"/>
    </location>
</feature>
<feature type="compositionally biased region" description="Polar residues" evidence="1">
    <location>
        <begin position="10"/>
        <end position="19"/>
    </location>
</feature>
<name>A0A8X6ICS4_9ARAC</name>